<organism evidence="2 3">
    <name type="scientific">Glacieibacterium frigidum</name>
    <dbReference type="NCBI Taxonomy" id="2593303"/>
    <lineage>
        <taxon>Bacteria</taxon>
        <taxon>Pseudomonadati</taxon>
        <taxon>Pseudomonadota</taxon>
        <taxon>Alphaproteobacteria</taxon>
        <taxon>Sphingomonadales</taxon>
        <taxon>Sphingosinicellaceae</taxon>
        <taxon>Glacieibacterium</taxon>
    </lineage>
</organism>
<sequence length="294" mass="31512">MIIRRGFADLAHGQMHYRSAGSGPPLVLLHMSPGSSRQQLGLIAGLADRFTVHAPDTPGNGDSPALPVAEPTIVDLAHAMLGFIDALGLDRIALYGSHTGAAITAELAVLAPGRIDRLILDGVQRLTDAARAEMLARYADPFTPDLDGAWLARAFQFCRDQSLFYPWYERSRAARRSGGLPSAEALGALVTEVLKAGETYHRNYHAAFRWEAAARLPLVAIPALLIAAADDPLCDDTRALTPLVSGATFTELPRYDDPDHAWARIAAIQAFADATYRQAEKPGASEDCPPAPGL</sequence>
<dbReference type="Gene3D" id="3.40.50.1820">
    <property type="entry name" value="alpha/beta hydrolase"/>
    <property type="match status" value="1"/>
</dbReference>
<dbReference type="PANTHER" id="PTHR43798">
    <property type="entry name" value="MONOACYLGLYCEROL LIPASE"/>
    <property type="match status" value="1"/>
</dbReference>
<dbReference type="EMBL" id="VJWA01000002">
    <property type="protein sequence ID" value="TRW14437.1"/>
    <property type="molecule type" value="Genomic_DNA"/>
</dbReference>
<name>A0A552U891_9SPHN</name>
<proteinExistence type="predicted"/>
<dbReference type="InterPro" id="IPR050266">
    <property type="entry name" value="AB_hydrolase_sf"/>
</dbReference>
<dbReference type="GO" id="GO:0016787">
    <property type="term" value="F:hydrolase activity"/>
    <property type="evidence" value="ECO:0007669"/>
    <property type="project" value="UniProtKB-KW"/>
</dbReference>
<dbReference type="InterPro" id="IPR000073">
    <property type="entry name" value="AB_hydrolase_1"/>
</dbReference>
<keyword evidence="2" id="KW-0378">Hydrolase</keyword>
<evidence type="ECO:0000259" key="1">
    <source>
        <dbReference type="Pfam" id="PF00561"/>
    </source>
</evidence>
<dbReference type="OrthoDB" id="9799612at2"/>
<feature type="domain" description="AB hydrolase-1" evidence="1">
    <location>
        <begin position="24"/>
        <end position="240"/>
    </location>
</feature>
<reference evidence="2 3" key="1">
    <citation type="submission" date="2019-07" db="EMBL/GenBank/DDBJ databases">
        <title>Novel species isolated from glacier.</title>
        <authorList>
            <person name="Liu Q."/>
            <person name="Xin Y.-H."/>
        </authorList>
    </citation>
    <scope>NUCLEOTIDE SEQUENCE [LARGE SCALE GENOMIC DNA]</scope>
    <source>
        <strain evidence="2 3">LB1R16</strain>
    </source>
</reference>
<dbReference type="AlphaFoldDB" id="A0A552U891"/>
<keyword evidence="3" id="KW-1185">Reference proteome</keyword>
<dbReference type="PANTHER" id="PTHR43798:SF33">
    <property type="entry name" value="HYDROLASE, PUTATIVE (AFU_ORTHOLOGUE AFUA_2G14860)-RELATED"/>
    <property type="match status" value="1"/>
</dbReference>
<dbReference type="SUPFAM" id="SSF53474">
    <property type="entry name" value="alpha/beta-Hydrolases"/>
    <property type="match status" value="1"/>
</dbReference>
<dbReference type="RefSeq" id="WP_144237642.1">
    <property type="nucleotide sequence ID" value="NZ_VJWA01000002.1"/>
</dbReference>
<evidence type="ECO:0000313" key="2">
    <source>
        <dbReference type="EMBL" id="TRW14437.1"/>
    </source>
</evidence>
<dbReference type="Pfam" id="PF00561">
    <property type="entry name" value="Abhydrolase_1"/>
    <property type="match status" value="1"/>
</dbReference>
<gene>
    <name evidence="2" type="ORF">FMM06_12070</name>
</gene>
<dbReference type="Proteomes" id="UP000317894">
    <property type="component" value="Unassembled WGS sequence"/>
</dbReference>
<dbReference type="GO" id="GO:0016020">
    <property type="term" value="C:membrane"/>
    <property type="evidence" value="ECO:0007669"/>
    <property type="project" value="TreeGrafter"/>
</dbReference>
<evidence type="ECO:0000313" key="3">
    <source>
        <dbReference type="Proteomes" id="UP000317894"/>
    </source>
</evidence>
<comment type="caution">
    <text evidence="2">The sequence shown here is derived from an EMBL/GenBank/DDBJ whole genome shotgun (WGS) entry which is preliminary data.</text>
</comment>
<dbReference type="InterPro" id="IPR029058">
    <property type="entry name" value="AB_hydrolase_fold"/>
</dbReference>
<accession>A0A552U891</accession>
<protein>
    <submittedName>
        <fullName evidence="2">Alpha/beta hydrolase</fullName>
    </submittedName>
</protein>